<dbReference type="Pfam" id="PF06985">
    <property type="entry name" value="HET"/>
    <property type="match status" value="1"/>
</dbReference>
<evidence type="ECO:0000313" key="2">
    <source>
        <dbReference type="EMBL" id="RMJ08920.1"/>
    </source>
</evidence>
<name>A0A3M2RUD4_9HYPO</name>
<dbReference type="AlphaFoldDB" id="A0A3M2RUD4"/>
<dbReference type="STRING" id="2010991.A0A3M2RUD4"/>
<dbReference type="Proteomes" id="UP000277212">
    <property type="component" value="Unassembled WGS sequence"/>
</dbReference>
<dbReference type="EMBL" id="NKUJ01000264">
    <property type="protein sequence ID" value="RMJ08920.1"/>
    <property type="molecule type" value="Genomic_DNA"/>
</dbReference>
<dbReference type="PANTHER" id="PTHR33112">
    <property type="entry name" value="DOMAIN PROTEIN, PUTATIVE-RELATED"/>
    <property type="match status" value="1"/>
</dbReference>
<reference evidence="2 3" key="1">
    <citation type="submission" date="2017-06" db="EMBL/GenBank/DDBJ databases">
        <title>Comparative genomic analysis of Ambrosia Fusariam Clade fungi.</title>
        <authorList>
            <person name="Stajich J.E."/>
            <person name="Carrillo J."/>
            <person name="Kijimoto T."/>
            <person name="Eskalen A."/>
            <person name="O'Donnell K."/>
            <person name="Kasson M."/>
        </authorList>
    </citation>
    <scope>NUCLEOTIDE SEQUENCE [LARGE SCALE GENOMIC DNA]</scope>
    <source>
        <strain evidence="2">UCR3666</strain>
    </source>
</reference>
<dbReference type="OrthoDB" id="5362512at2759"/>
<organism evidence="2 3">
    <name type="scientific">Fusarium kuroshium</name>
    <dbReference type="NCBI Taxonomy" id="2010991"/>
    <lineage>
        <taxon>Eukaryota</taxon>
        <taxon>Fungi</taxon>
        <taxon>Dikarya</taxon>
        <taxon>Ascomycota</taxon>
        <taxon>Pezizomycotina</taxon>
        <taxon>Sordariomycetes</taxon>
        <taxon>Hypocreomycetidae</taxon>
        <taxon>Hypocreales</taxon>
        <taxon>Nectriaceae</taxon>
        <taxon>Fusarium</taxon>
        <taxon>Fusarium solani species complex</taxon>
    </lineage>
</organism>
<evidence type="ECO:0000313" key="3">
    <source>
        <dbReference type="Proteomes" id="UP000277212"/>
    </source>
</evidence>
<dbReference type="InterPro" id="IPR010730">
    <property type="entry name" value="HET"/>
</dbReference>
<feature type="domain" description="Heterokaryon incompatibility" evidence="1">
    <location>
        <begin position="246"/>
        <end position="406"/>
    </location>
</feature>
<comment type="caution">
    <text evidence="2">The sequence shown here is derived from an EMBL/GenBank/DDBJ whole genome shotgun (WGS) entry which is preliminary data.</text>
</comment>
<accession>A0A3M2RUD4</accession>
<dbReference type="PANTHER" id="PTHR33112:SF8">
    <property type="entry name" value="HETEROKARYON INCOMPATIBILITY DOMAIN-CONTAINING PROTEIN"/>
    <property type="match status" value="1"/>
</dbReference>
<sequence>MDPTDPQPRYEHTVPEDTVLALHQLCRTCQDFVHRSLLLTKMSRGSEIKFSTSETTPLCSVDQLRAGYLGGCHFCALVWDRAGGHLLCSTKRSLASDDIIEMQLTARNWEIERRMWDEPRSLQFSGDDGVIVMDIPALRGNRRTGKESNKKMRGSGDVNLYIYPCNSPKLNPATLSMSSNSISSKHDLKLEHIRTWFHNCASNHNNCRRFSDLVAPQNQLPSRVLDIHGSRVKLECLVQDIPDFEYVTLSHMWGPDPTACLRLKQASLEEFKVRIPEDQLPGKYLDAIRVARALGFRYIWIDSLCIIQDSAEDWGREAVKMASVYGRTSCNISYVCPPSTDRGKHLRDPRIELPCKLRLPPKTSKSSHRHTDLVVQDSPGFIREYWSPTSHKEEWPILSRAWVFQERLLCPRNIYYGHSRLIWECCETFDDELYGEAKKNPEAKMRVHDLFAASDVGTRDFPGDFETQWTRLVKDYRTESLTYETDRAIAFAGIARAIQGQTKMTYLAGIWKEFAEFELLWIVRRPEALSHETNRKLAEQQKLAAPSWSWFSIATLPQESRLATDSVGFTICTSMAMESPYVSCSAQVVSWHHPHDTEALFHKFDGMKLVLRTRNVASKLEWVGKEIRLSSNGDHPFQDCGKLGPKHSMSYSHDDGSILPGAPLPTNSVMVLTIFTASRSGGKTIKEYQIPVTQEDDRDENVETQWNYAGLVVVPAAEGPGGEERWRRIGAFMYSNSADGKIQVPTPFRIDESQEEDTVLI</sequence>
<proteinExistence type="predicted"/>
<gene>
    <name evidence="2" type="ORF">CDV36_011447</name>
</gene>
<evidence type="ECO:0000259" key="1">
    <source>
        <dbReference type="Pfam" id="PF06985"/>
    </source>
</evidence>
<protein>
    <recommendedName>
        <fullName evidence="1">Heterokaryon incompatibility domain-containing protein</fullName>
    </recommendedName>
</protein>
<keyword evidence="3" id="KW-1185">Reference proteome</keyword>